<evidence type="ECO:0000256" key="1">
    <source>
        <dbReference type="ARBA" id="ARBA00005234"/>
    </source>
</evidence>
<gene>
    <name evidence="5" type="ORF">VIT_00s0287g00090</name>
</gene>
<dbReference type="GO" id="GO:0008234">
    <property type="term" value="F:cysteine-type peptidase activity"/>
    <property type="evidence" value="ECO:0007669"/>
    <property type="project" value="InterPro"/>
</dbReference>
<dbReference type="SUPFAM" id="SSF54001">
    <property type="entry name" value="Cysteine proteinases"/>
    <property type="match status" value="1"/>
</dbReference>
<dbReference type="Proteomes" id="UP000009183">
    <property type="component" value="Unassembled WGS sequence, unordered"/>
</dbReference>
<reference evidence="6" key="1">
    <citation type="journal article" date="2007" name="Nature">
        <title>The grapevine genome sequence suggests ancestral hexaploidization in major angiosperm phyla.</title>
        <authorList>
            <consortium name="The French-Italian Public Consortium for Grapevine Genome Characterization."/>
            <person name="Jaillon O."/>
            <person name="Aury J.-M."/>
            <person name="Noel B."/>
            <person name="Policriti A."/>
            <person name="Clepet C."/>
            <person name="Casagrande A."/>
            <person name="Choisne N."/>
            <person name="Aubourg S."/>
            <person name="Vitulo N."/>
            <person name="Jubin C."/>
            <person name="Vezzi A."/>
            <person name="Legeai F."/>
            <person name="Hugueney P."/>
            <person name="Dasilva C."/>
            <person name="Horner D."/>
            <person name="Mica E."/>
            <person name="Jublot D."/>
            <person name="Poulain J."/>
            <person name="Bruyere C."/>
            <person name="Billault A."/>
            <person name="Segurens B."/>
            <person name="Gouyvenoux M."/>
            <person name="Ugarte E."/>
            <person name="Cattonaro F."/>
            <person name="Anthouard V."/>
            <person name="Vico V."/>
            <person name="Del Fabbro C."/>
            <person name="Alaux M."/>
            <person name="Di Gaspero G."/>
            <person name="Dumas V."/>
            <person name="Felice N."/>
            <person name="Paillard S."/>
            <person name="Juman I."/>
            <person name="Moroldo M."/>
            <person name="Scalabrin S."/>
            <person name="Canaguier A."/>
            <person name="Le Clainche I."/>
            <person name="Malacrida G."/>
            <person name="Durand E."/>
            <person name="Pesole G."/>
            <person name="Laucou V."/>
            <person name="Chatelet P."/>
            <person name="Merdinoglu D."/>
            <person name="Delledonne M."/>
            <person name="Pezzotti M."/>
            <person name="Lecharny A."/>
            <person name="Scarpelli C."/>
            <person name="Artiguenave F."/>
            <person name="Pe M.E."/>
            <person name="Valle G."/>
            <person name="Morgante M."/>
            <person name="Caboche M."/>
            <person name="Adam-Blondon A.-F."/>
            <person name="Weissenbach J."/>
            <person name="Quetier F."/>
            <person name="Wincker P."/>
        </authorList>
    </citation>
    <scope>NUCLEOTIDE SEQUENCE [LARGE SCALE GENOMIC DNA]</scope>
    <source>
        <strain evidence="6">cv. Pinot noir / PN40024</strain>
    </source>
</reference>
<dbReference type="PaxDb" id="29760-VIT_00s0287g00090.t01"/>
<evidence type="ECO:0000313" key="6">
    <source>
        <dbReference type="Proteomes" id="UP000009183"/>
    </source>
</evidence>
<evidence type="ECO:0000259" key="4">
    <source>
        <dbReference type="PROSITE" id="PS50600"/>
    </source>
</evidence>
<dbReference type="HOGENOM" id="CLU_105636_0_0_1"/>
<dbReference type="eggNOG" id="ENOG502SE8J">
    <property type="taxonomic scope" value="Eukaryota"/>
</dbReference>
<evidence type="ECO:0000256" key="2">
    <source>
        <dbReference type="ARBA" id="ARBA00022670"/>
    </source>
</evidence>
<dbReference type="Gene3D" id="3.40.395.10">
    <property type="entry name" value="Adenoviral Proteinase, Chain A"/>
    <property type="match status" value="1"/>
</dbReference>
<dbReference type="InParanoid" id="E0CW14"/>
<evidence type="ECO:0000256" key="3">
    <source>
        <dbReference type="ARBA" id="ARBA00022801"/>
    </source>
</evidence>
<dbReference type="InterPro" id="IPR003653">
    <property type="entry name" value="Peptidase_C48_C"/>
</dbReference>
<dbReference type="InterPro" id="IPR038765">
    <property type="entry name" value="Papain-like_cys_pep_sf"/>
</dbReference>
<comment type="similarity">
    <text evidence="1">Belongs to the peptidase C48 family.</text>
</comment>
<protein>
    <recommendedName>
        <fullName evidence="4">Ubiquitin-like protease family profile domain-containing protein</fullName>
    </recommendedName>
</protein>
<accession>E0CW14</accession>
<feature type="domain" description="Ubiquitin-like protease family profile" evidence="4">
    <location>
        <begin position="1"/>
        <end position="90"/>
    </location>
</feature>
<dbReference type="GO" id="GO:0006508">
    <property type="term" value="P:proteolysis"/>
    <property type="evidence" value="ECO:0007669"/>
    <property type="project" value="UniProtKB-KW"/>
</dbReference>
<sequence>MHDNCLGHWYLCVINFKNSHIQNLNLLRLRSRDEFRFKSVKTVEFCQMFFKLYDIGKNAFQFSNDWAPSIPTQDNRWVCGVHVINLMQTFQNGDCIKASTLCNSVKICQEITNDLVLHDGNREKQTILAIICTNTSTRAMRILLL</sequence>
<dbReference type="EMBL" id="FN595259">
    <property type="protein sequence ID" value="CBI23403.3"/>
    <property type="molecule type" value="Genomic_DNA"/>
</dbReference>
<proteinExistence type="inferred from homology"/>
<keyword evidence="3" id="KW-0378">Hydrolase</keyword>
<keyword evidence="2" id="KW-0645">Protease</keyword>
<dbReference type="PROSITE" id="PS50600">
    <property type="entry name" value="ULP_PROTEASE"/>
    <property type="match status" value="1"/>
</dbReference>
<organism evidence="5 6">
    <name type="scientific">Vitis vinifera</name>
    <name type="common">Grape</name>
    <dbReference type="NCBI Taxonomy" id="29760"/>
    <lineage>
        <taxon>Eukaryota</taxon>
        <taxon>Viridiplantae</taxon>
        <taxon>Streptophyta</taxon>
        <taxon>Embryophyta</taxon>
        <taxon>Tracheophyta</taxon>
        <taxon>Spermatophyta</taxon>
        <taxon>Magnoliopsida</taxon>
        <taxon>eudicotyledons</taxon>
        <taxon>Gunneridae</taxon>
        <taxon>Pentapetalae</taxon>
        <taxon>rosids</taxon>
        <taxon>Vitales</taxon>
        <taxon>Vitaceae</taxon>
        <taxon>Viteae</taxon>
        <taxon>Vitis</taxon>
    </lineage>
</organism>
<name>E0CW14_VITVI</name>
<dbReference type="AlphaFoldDB" id="E0CW14"/>
<keyword evidence="6" id="KW-1185">Reference proteome</keyword>
<evidence type="ECO:0000313" key="5">
    <source>
        <dbReference type="EMBL" id="CBI23403.3"/>
    </source>
</evidence>